<dbReference type="AlphaFoldDB" id="A0A382R7U7"/>
<organism evidence="1">
    <name type="scientific">marine metagenome</name>
    <dbReference type="NCBI Taxonomy" id="408172"/>
    <lineage>
        <taxon>unclassified sequences</taxon>
        <taxon>metagenomes</taxon>
        <taxon>ecological metagenomes</taxon>
    </lineage>
</organism>
<name>A0A382R7U7_9ZZZZ</name>
<evidence type="ECO:0000313" key="1">
    <source>
        <dbReference type="EMBL" id="SVC93814.1"/>
    </source>
</evidence>
<accession>A0A382R7U7</accession>
<feature type="non-terminal residue" evidence="1">
    <location>
        <position position="46"/>
    </location>
</feature>
<sequence>MNESETLLREILREVKKQNVLLEKIDRKLSRDDDISPDEMERRESF</sequence>
<protein>
    <submittedName>
        <fullName evidence="1">Uncharacterized protein</fullName>
    </submittedName>
</protein>
<gene>
    <name evidence="1" type="ORF">METZ01_LOCUS346668</name>
</gene>
<proteinExistence type="predicted"/>
<dbReference type="EMBL" id="UINC01119754">
    <property type="protein sequence ID" value="SVC93814.1"/>
    <property type="molecule type" value="Genomic_DNA"/>
</dbReference>
<reference evidence="1" key="1">
    <citation type="submission" date="2018-05" db="EMBL/GenBank/DDBJ databases">
        <authorList>
            <person name="Lanie J.A."/>
            <person name="Ng W.-L."/>
            <person name="Kazmierczak K.M."/>
            <person name="Andrzejewski T.M."/>
            <person name="Davidsen T.M."/>
            <person name="Wayne K.J."/>
            <person name="Tettelin H."/>
            <person name="Glass J.I."/>
            <person name="Rusch D."/>
            <person name="Podicherti R."/>
            <person name="Tsui H.-C.T."/>
            <person name="Winkler M.E."/>
        </authorList>
    </citation>
    <scope>NUCLEOTIDE SEQUENCE</scope>
</reference>